<organism evidence="2 3">
    <name type="scientific">Dacryopinax primogenitus (strain DJM 731)</name>
    <name type="common">Brown rot fungus</name>
    <dbReference type="NCBI Taxonomy" id="1858805"/>
    <lineage>
        <taxon>Eukaryota</taxon>
        <taxon>Fungi</taxon>
        <taxon>Dikarya</taxon>
        <taxon>Basidiomycota</taxon>
        <taxon>Agaricomycotina</taxon>
        <taxon>Dacrymycetes</taxon>
        <taxon>Dacrymycetales</taxon>
        <taxon>Dacrymycetaceae</taxon>
        <taxon>Dacryopinax</taxon>
    </lineage>
</organism>
<dbReference type="HOGENOM" id="CLU_2312738_0_0_1"/>
<evidence type="ECO:0000313" key="3">
    <source>
        <dbReference type="Proteomes" id="UP000030653"/>
    </source>
</evidence>
<accession>M5G840</accession>
<feature type="region of interest" description="Disordered" evidence="1">
    <location>
        <begin position="69"/>
        <end position="100"/>
    </location>
</feature>
<name>M5G840_DACPD</name>
<dbReference type="Proteomes" id="UP000030653">
    <property type="component" value="Unassembled WGS sequence"/>
</dbReference>
<protein>
    <submittedName>
        <fullName evidence="2">Uncharacterized protein</fullName>
    </submittedName>
</protein>
<proteinExistence type="predicted"/>
<gene>
    <name evidence="2" type="ORF">DACRYDRAFT_48318</name>
</gene>
<evidence type="ECO:0000256" key="1">
    <source>
        <dbReference type="SAM" id="MobiDB-lite"/>
    </source>
</evidence>
<dbReference type="RefSeq" id="XP_040631199.1">
    <property type="nucleotide sequence ID" value="XM_040774823.1"/>
</dbReference>
<feature type="compositionally biased region" description="Acidic residues" evidence="1">
    <location>
        <begin position="83"/>
        <end position="100"/>
    </location>
</feature>
<dbReference type="AlphaFoldDB" id="M5G840"/>
<sequence length="100" mass="11288">LQQKLQNSKVVNGVTHAFLLGIGRLSYADPPEWLDPENVKRVTDMRDQARDLFEQVIEDPLEGDSVWAAYQDDGEDSTSGTESEQEPDEPEQPDIPMDED</sequence>
<dbReference type="GeneID" id="63689885"/>
<feature type="non-terminal residue" evidence="2">
    <location>
        <position position="1"/>
    </location>
</feature>
<dbReference type="OMA" id="PEWIENG"/>
<evidence type="ECO:0000313" key="2">
    <source>
        <dbReference type="EMBL" id="EJU04305.1"/>
    </source>
</evidence>
<reference evidence="2 3" key="1">
    <citation type="journal article" date="2012" name="Science">
        <title>The Paleozoic origin of enzymatic lignin decomposition reconstructed from 31 fungal genomes.</title>
        <authorList>
            <person name="Floudas D."/>
            <person name="Binder M."/>
            <person name="Riley R."/>
            <person name="Barry K."/>
            <person name="Blanchette R.A."/>
            <person name="Henrissat B."/>
            <person name="Martinez A.T."/>
            <person name="Otillar R."/>
            <person name="Spatafora J.W."/>
            <person name="Yadav J.S."/>
            <person name="Aerts A."/>
            <person name="Benoit I."/>
            <person name="Boyd A."/>
            <person name="Carlson A."/>
            <person name="Copeland A."/>
            <person name="Coutinho P.M."/>
            <person name="de Vries R.P."/>
            <person name="Ferreira P."/>
            <person name="Findley K."/>
            <person name="Foster B."/>
            <person name="Gaskell J."/>
            <person name="Glotzer D."/>
            <person name="Gorecki P."/>
            <person name="Heitman J."/>
            <person name="Hesse C."/>
            <person name="Hori C."/>
            <person name="Igarashi K."/>
            <person name="Jurgens J.A."/>
            <person name="Kallen N."/>
            <person name="Kersten P."/>
            <person name="Kohler A."/>
            <person name="Kuees U."/>
            <person name="Kumar T.K.A."/>
            <person name="Kuo A."/>
            <person name="LaButti K."/>
            <person name="Larrondo L.F."/>
            <person name="Lindquist E."/>
            <person name="Ling A."/>
            <person name="Lombard V."/>
            <person name="Lucas S."/>
            <person name="Lundell T."/>
            <person name="Martin R."/>
            <person name="McLaughlin D.J."/>
            <person name="Morgenstern I."/>
            <person name="Morin E."/>
            <person name="Murat C."/>
            <person name="Nagy L.G."/>
            <person name="Nolan M."/>
            <person name="Ohm R.A."/>
            <person name="Patyshakuliyeva A."/>
            <person name="Rokas A."/>
            <person name="Ruiz-Duenas F.J."/>
            <person name="Sabat G."/>
            <person name="Salamov A."/>
            <person name="Samejima M."/>
            <person name="Schmutz J."/>
            <person name="Slot J.C."/>
            <person name="St John F."/>
            <person name="Stenlid J."/>
            <person name="Sun H."/>
            <person name="Sun S."/>
            <person name="Syed K."/>
            <person name="Tsang A."/>
            <person name="Wiebenga A."/>
            <person name="Young D."/>
            <person name="Pisabarro A."/>
            <person name="Eastwood D.C."/>
            <person name="Martin F."/>
            <person name="Cullen D."/>
            <person name="Grigoriev I.V."/>
            <person name="Hibbett D.S."/>
        </authorList>
    </citation>
    <scope>NUCLEOTIDE SEQUENCE [LARGE SCALE GENOMIC DNA]</scope>
    <source>
        <strain evidence="2 3">DJM-731 SS1</strain>
    </source>
</reference>
<dbReference type="EMBL" id="JH795858">
    <property type="protein sequence ID" value="EJU04305.1"/>
    <property type="molecule type" value="Genomic_DNA"/>
</dbReference>
<dbReference type="OrthoDB" id="3366922at2759"/>
<keyword evidence="3" id="KW-1185">Reference proteome</keyword>